<comment type="subcellular location">
    <subcellularLocation>
        <location evidence="1">Cell membrane</location>
        <topology evidence="1">Multi-pass membrane protein</topology>
    </subcellularLocation>
</comment>
<feature type="transmembrane region" description="Helical" evidence="11">
    <location>
        <begin position="307"/>
        <end position="327"/>
    </location>
</feature>
<keyword evidence="8 11" id="KW-0472">Membrane</keyword>
<evidence type="ECO:0000256" key="11">
    <source>
        <dbReference type="SAM" id="Phobius"/>
    </source>
</evidence>
<feature type="transmembrane region" description="Helical" evidence="11">
    <location>
        <begin position="407"/>
        <end position="431"/>
    </location>
</feature>
<keyword evidence="6 11" id="KW-0812">Transmembrane</keyword>
<evidence type="ECO:0000256" key="6">
    <source>
        <dbReference type="ARBA" id="ARBA00022692"/>
    </source>
</evidence>
<dbReference type="EMBL" id="DYVY01000040">
    <property type="protein sequence ID" value="HJF93582.1"/>
    <property type="molecule type" value="Genomic_DNA"/>
</dbReference>
<evidence type="ECO:0000256" key="10">
    <source>
        <dbReference type="SAM" id="MobiDB-lite"/>
    </source>
</evidence>
<feature type="transmembrane region" description="Helical" evidence="11">
    <location>
        <begin position="116"/>
        <end position="138"/>
    </location>
</feature>
<dbReference type="GO" id="GO:0005886">
    <property type="term" value="C:plasma membrane"/>
    <property type="evidence" value="ECO:0007669"/>
    <property type="project" value="UniProtKB-SubCell"/>
</dbReference>
<evidence type="ECO:0000256" key="8">
    <source>
        <dbReference type="ARBA" id="ARBA00023136"/>
    </source>
</evidence>
<evidence type="ECO:0000256" key="4">
    <source>
        <dbReference type="ARBA" id="ARBA00022448"/>
    </source>
</evidence>
<dbReference type="NCBIfam" id="TIGR00797">
    <property type="entry name" value="matE"/>
    <property type="match status" value="1"/>
</dbReference>
<feature type="transmembrane region" description="Helical" evidence="11">
    <location>
        <begin position="218"/>
        <end position="238"/>
    </location>
</feature>
<dbReference type="InterPro" id="IPR002528">
    <property type="entry name" value="MATE_fam"/>
</dbReference>
<evidence type="ECO:0000256" key="7">
    <source>
        <dbReference type="ARBA" id="ARBA00022989"/>
    </source>
</evidence>
<comment type="caution">
    <text evidence="12">The sequence shown here is derived from an EMBL/GenBank/DDBJ whole genome shotgun (WGS) entry which is preliminary data.</text>
</comment>
<sequence length="473" mass="51390">MNTIITDTDTTQNHSSELTETPGGHNRMFEEMPPTRLFFRCAIPNMISMAVVSLYTIADGIFVGYYIGAQALAAINLVMPLIMISFAFSDMVAVGSSVQIAIWLGRKDEKMASRIFSTACLLILLSALVMGTLAYAFSYPLVQLLGATGEVADLAVRYMRVYAVFSVLIMHFFAVDNYLRICGRVHYSMAMNVGMSLANILLDWLFIGAFGWGIEAAALASCLSLMCGNIICFLPFFAGKMPLGFTRKWIRPRLIGNIIANGSSEFFNNISGSVCMIIFNAALLSVGGYMAVASFSIIMYVDSVVKALLFGMGDALQPSISYNYGAGNPSRIRAIEGRVLVAGLLLSLAVLLFMQTGGEGLLSLFAKGDSELIAMSVHGMRLFSLSYLFTWCAILSGSFFTALNRPVFSLVTAAGQTLVFPVLFLFILPRFLGLDGIWLSPVCAGGVSSLVCLLFQADTNRRLRKSFHSRNAA</sequence>
<evidence type="ECO:0000256" key="3">
    <source>
        <dbReference type="ARBA" id="ARBA00022106"/>
    </source>
</evidence>
<dbReference type="InterPro" id="IPR045070">
    <property type="entry name" value="MATE_MepA-like"/>
</dbReference>
<dbReference type="Pfam" id="PF01554">
    <property type="entry name" value="MatE"/>
    <property type="match status" value="2"/>
</dbReference>
<evidence type="ECO:0000256" key="5">
    <source>
        <dbReference type="ARBA" id="ARBA00022475"/>
    </source>
</evidence>
<feature type="compositionally biased region" description="Low complexity" evidence="10">
    <location>
        <begin position="1"/>
        <end position="11"/>
    </location>
</feature>
<feature type="transmembrane region" description="Helical" evidence="11">
    <location>
        <begin position="78"/>
        <end position="104"/>
    </location>
</feature>
<feature type="transmembrane region" description="Helical" evidence="11">
    <location>
        <begin position="339"/>
        <end position="358"/>
    </location>
</feature>
<feature type="transmembrane region" description="Helical" evidence="11">
    <location>
        <begin position="437"/>
        <end position="455"/>
    </location>
</feature>
<keyword evidence="5" id="KW-1003">Cell membrane</keyword>
<feature type="region of interest" description="Disordered" evidence="10">
    <location>
        <begin position="1"/>
        <end position="26"/>
    </location>
</feature>
<dbReference type="Proteomes" id="UP000769156">
    <property type="component" value="Unassembled WGS sequence"/>
</dbReference>
<accession>A0A921LFF8</accession>
<dbReference type="PANTHER" id="PTHR43823:SF3">
    <property type="entry name" value="MULTIDRUG EXPORT PROTEIN MEPA"/>
    <property type="match status" value="1"/>
</dbReference>
<dbReference type="InterPro" id="IPR048279">
    <property type="entry name" value="MdtK-like"/>
</dbReference>
<evidence type="ECO:0000256" key="1">
    <source>
        <dbReference type="ARBA" id="ARBA00004651"/>
    </source>
</evidence>
<reference evidence="12" key="1">
    <citation type="journal article" date="2021" name="PeerJ">
        <title>Extensive microbial diversity within the chicken gut microbiome revealed by metagenomics and culture.</title>
        <authorList>
            <person name="Gilroy R."/>
            <person name="Ravi A."/>
            <person name="Getino M."/>
            <person name="Pursley I."/>
            <person name="Horton D.L."/>
            <person name="Alikhan N.F."/>
            <person name="Baker D."/>
            <person name="Gharbi K."/>
            <person name="Hall N."/>
            <person name="Watson M."/>
            <person name="Adriaenssens E.M."/>
            <person name="Foster-Nyarko E."/>
            <person name="Jarju S."/>
            <person name="Secka A."/>
            <person name="Antonio M."/>
            <person name="Oren A."/>
            <person name="Chaudhuri R.R."/>
            <person name="La Ragione R."/>
            <person name="Hildebrand F."/>
            <person name="Pallen M.J."/>
        </authorList>
    </citation>
    <scope>NUCLEOTIDE SEQUENCE</scope>
    <source>
        <strain evidence="12">ChiSjej5B23-16112</strain>
    </source>
</reference>
<organism evidence="12 13">
    <name type="scientific">Lachnoclostridium phocaeense</name>
    <dbReference type="NCBI Taxonomy" id="1871021"/>
    <lineage>
        <taxon>Bacteria</taxon>
        <taxon>Bacillati</taxon>
        <taxon>Bacillota</taxon>
        <taxon>Clostridia</taxon>
        <taxon>Lachnospirales</taxon>
        <taxon>Lachnospiraceae</taxon>
    </lineage>
</organism>
<name>A0A921LFF8_9FIRM</name>
<evidence type="ECO:0000256" key="2">
    <source>
        <dbReference type="ARBA" id="ARBA00008417"/>
    </source>
</evidence>
<dbReference type="GO" id="GO:0042910">
    <property type="term" value="F:xenobiotic transmembrane transporter activity"/>
    <property type="evidence" value="ECO:0007669"/>
    <property type="project" value="InterPro"/>
</dbReference>
<evidence type="ECO:0000313" key="12">
    <source>
        <dbReference type="EMBL" id="HJF93582.1"/>
    </source>
</evidence>
<reference evidence="12" key="2">
    <citation type="submission" date="2021-09" db="EMBL/GenBank/DDBJ databases">
        <authorList>
            <person name="Gilroy R."/>
        </authorList>
    </citation>
    <scope>NUCLEOTIDE SEQUENCE</scope>
    <source>
        <strain evidence="12">ChiSjej5B23-16112</strain>
    </source>
</reference>
<evidence type="ECO:0000256" key="9">
    <source>
        <dbReference type="ARBA" id="ARBA00023251"/>
    </source>
</evidence>
<keyword evidence="7 11" id="KW-1133">Transmembrane helix</keyword>
<dbReference type="RefSeq" id="WP_281725647.1">
    <property type="nucleotide sequence ID" value="NZ_CALKQL010000033.1"/>
</dbReference>
<feature type="transmembrane region" description="Helical" evidence="11">
    <location>
        <begin position="37"/>
        <end position="58"/>
    </location>
</feature>
<keyword evidence="4" id="KW-0813">Transport</keyword>
<feature type="transmembrane region" description="Helical" evidence="11">
    <location>
        <begin position="158"/>
        <end position="179"/>
    </location>
</feature>
<evidence type="ECO:0000313" key="13">
    <source>
        <dbReference type="Proteomes" id="UP000769156"/>
    </source>
</evidence>
<proteinExistence type="inferred from homology"/>
<gene>
    <name evidence="12" type="ORF">K8V82_02180</name>
</gene>
<dbReference type="InterPro" id="IPR051327">
    <property type="entry name" value="MATE_MepA_subfamily"/>
</dbReference>
<dbReference type="CDD" id="cd13143">
    <property type="entry name" value="MATE_MepA_like"/>
    <property type="match status" value="1"/>
</dbReference>
<feature type="transmembrane region" description="Helical" evidence="11">
    <location>
        <begin position="191"/>
        <end position="212"/>
    </location>
</feature>
<dbReference type="PANTHER" id="PTHR43823">
    <property type="entry name" value="SPORULATION PROTEIN YKVU"/>
    <property type="match status" value="1"/>
</dbReference>
<dbReference type="GO" id="GO:0046677">
    <property type="term" value="P:response to antibiotic"/>
    <property type="evidence" value="ECO:0007669"/>
    <property type="project" value="UniProtKB-KW"/>
</dbReference>
<comment type="similarity">
    <text evidence="2">Belongs to the multi antimicrobial extrusion (MATE) (TC 2.A.66.1) family. MepA subfamily.</text>
</comment>
<feature type="transmembrane region" description="Helical" evidence="11">
    <location>
        <begin position="378"/>
        <end position="400"/>
    </location>
</feature>
<dbReference type="PIRSF" id="PIRSF006603">
    <property type="entry name" value="DinF"/>
    <property type="match status" value="1"/>
</dbReference>
<keyword evidence="9" id="KW-0046">Antibiotic resistance</keyword>
<dbReference type="GO" id="GO:0015297">
    <property type="term" value="F:antiporter activity"/>
    <property type="evidence" value="ECO:0007669"/>
    <property type="project" value="InterPro"/>
</dbReference>
<feature type="transmembrane region" description="Helical" evidence="11">
    <location>
        <begin position="277"/>
        <end position="301"/>
    </location>
</feature>
<dbReference type="AlphaFoldDB" id="A0A921LFF8"/>
<protein>
    <recommendedName>
        <fullName evidence="3">Multidrug export protein MepA</fullName>
    </recommendedName>
</protein>